<dbReference type="SUPFAM" id="SSF160544">
    <property type="entry name" value="EscU C-terminal domain-like"/>
    <property type="match status" value="1"/>
</dbReference>
<keyword evidence="2" id="KW-0812">Transmembrane</keyword>
<proteinExistence type="inferred from homology"/>
<dbReference type="Gene3D" id="3.40.1690.10">
    <property type="entry name" value="secretion proteins EscU"/>
    <property type="match status" value="1"/>
</dbReference>
<feature type="transmembrane region" description="Helical" evidence="2">
    <location>
        <begin position="32"/>
        <end position="50"/>
    </location>
</feature>
<dbReference type="PATRIC" id="fig|158899.10.peg.2924"/>
<dbReference type="Pfam" id="PF01312">
    <property type="entry name" value="Bac_export_2"/>
    <property type="match status" value="1"/>
</dbReference>
<dbReference type="RefSeq" id="WP_061540378.1">
    <property type="nucleotide sequence ID" value="NZ_CP013232.1"/>
</dbReference>
<feature type="transmembrane region" description="Helical" evidence="2">
    <location>
        <begin position="89"/>
        <end position="109"/>
    </location>
</feature>
<evidence type="ECO:0000313" key="3">
    <source>
        <dbReference type="EMBL" id="AMO95593.1"/>
    </source>
</evidence>
<dbReference type="GO" id="GO:0005886">
    <property type="term" value="C:plasma membrane"/>
    <property type="evidence" value="ECO:0007669"/>
    <property type="project" value="TreeGrafter"/>
</dbReference>
<evidence type="ECO:0000313" key="4">
    <source>
        <dbReference type="Proteomes" id="UP000072421"/>
    </source>
</evidence>
<reference evidence="3 4" key="1">
    <citation type="submission" date="2015-11" db="EMBL/GenBank/DDBJ databases">
        <title>Exploring the genomic traits of fungus-feeding bacterial genus Collimonas.</title>
        <authorList>
            <person name="Song C."/>
            <person name="Schmidt R."/>
            <person name="de Jager V."/>
            <person name="Krzyzanowska D."/>
            <person name="Jongedijk E."/>
            <person name="Cankar K."/>
            <person name="Beekwilder J."/>
            <person name="van Veen A."/>
            <person name="de Boer W."/>
            <person name="van Veen J.A."/>
            <person name="Garbeva P."/>
        </authorList>
    </citation>
    <scope>NUCLEOTIDE SEQUENCE [LARGE SCALE GENOMIC DNA]</scope>
    <source>
        <strain evidence="3 4">Ter6</strain>
    </source>
</reference>
<organism evidence="3">
    <name type="scientific">Collimonas fungivorans</name>
    <dbReference type="NCBI Taxonomy" id="158899"/>
    <lineage>
        <taxon>Bacteria</taxon>
        <taxon>Pseudomonadati</taxon>
        <taxon>Pseudomonadota</taxon>
        <taxon>Betaproteobacteria</taxon>
        <taxon>Burkholderiales</taxon>
        <taxon>Oxalobacteraceae</taxon>
        <taxon>Collimonas</taxon>
    </lineage>
</organism>
<dbReference type="Gene3D" id="6.10.250.2080">
    <property type="match status" value="1"/>
</dbReference>
<feature type="transmembrane region" description="Helical" evidence="2">
    <location>
        <begin position="192"/>
        <end position="211"/>
    </location>
</feature>
<dbReference type="PANTHER" id="PTHR30531">
    <property type="entry name" value="FLAGELLAR BIOSYNTHETIC PROTEIN FLHB"/>
    <property type="match status" value="1"/>
</dbReference>
<dbReference type="Proteomes" id="UP000072421">
    <property type="component" value="Chromosome"/>
</dbReference>
<sequence>MAEQDLDRNEAATQYKLNEARKRGQVAKSPDVISAIVFAVAIIYVNWQGWENFRDQFRFDQALFNLAGRIDAGPAVLWQLISHGLTNSLMLLAPFFSAIMLAAIVANLIQIGPVFSTKPLGPDWDRVNPANGFKRLFSMRTLFDGLRACLKLTLLVWVVYRALKSLAPQFYSLAGYSPQGYIRAMLGDMSSMGMKIILMLGIIAAFDWLYTKHEFSKKMRMSRRDLRDESKHRDGDPRIRARLRELRAEMLKRSLALGKTGSADVLITNPTHLAVALRYTHGEMTSPQMVSKGAGLIAAAMRKIAARNNIPVVQNRTLARKLFHEVGVDQQVPPALYADVARIIVWVFAMRQARETERSHDLQHAAAGGKA</sequence>
<dbReference type="AlphaFoldDB" id="A0A127PD06"/>
<dbReference type="InterPro" id="IPR029025">
    <property type="entry name" value="T3SS_substrate_exporter_C"/>
</dbReference>
<dbReference type="InterPro" id="IPR006135">
    <property type="entry name" value="T3SS_substrate_exporter"/>
</dbReference>
<gene>
    <name evidence="3" type="ORF">CFter6_2927</name>
</gene>
<dbReference type="OrthoDB" id="9807950at2"/>
<accession>A0A127PD06</accession>
<evidence type="ECO:0000256" key="2">
    <source>
        <dbReference type="SAM" id="Phobius"/>
    </source>
</evidence>
<keyword evidence="2" id="KW-1133">Transmembrane helix</keyword>
<dbReference type="GO" id="GO:0009306">
    <property type="term" value="P:protein secretion"/>
    <property type="evidence" value="ECO:0007669"/>
    <property type="project" value="InterPro"/>
</dbReference>
<dbReference type="PANTHER" id="PTHR30531:SF12">
    <property type="entry name" value="FLAGELLAR BIOSYNTHETIC PROTEIN FLHB"/>
    <property type="match status" value="1"/>
</dbReference>
<evidence type="ECO:0000256" key="1">
    <source>
        <dbReference type="ARBA" id="ARBA00010690"/>
    </source>
</evidence>
<name>A0A127PD06_9BURK</name>
<comment type="similarity">
    <text evidence="1">Belongs to the type III secretion exporter family.</text>
</comment>
<dbReference type="PRINTS" id="PR00950">
    <property type="entry name" value="TYPE3IMSPROT"/>
</dbReference>
<keyword evidence="2" id="KW-0472">Membrane</keyword>
<dbReference type="EMBL" id="CP013232">
    <property type="protein sequence ID" value="AMO95593.1"/>
    <property type="molecule type" value="Genomic_DNA"/>
</dbReference>
<protein>
    <submittedName>
        <fullName evidence="3">FlhB HrpN YscU SpaS family protein</fullName>
    </submittedName>
</protein>